<evidence type="ECO:0000313" key="1">
    <source>
        <dbReference type="EMBL" id="OWF42458.1"/>
    </source>
</evidence>
<dbReference type="AlphaFoldDB" id="A0A210Q147"/>
<evidence type="ECO:0000313" key="2">
    <source>
        <dbReference type="Proteomes" id="UP000242188"/>
    </source>
</evidence>
<dbReference type="OrthoDB" id="6043301at2759"/>
<proteinExistence type="predicted"/>
<sequence length="133" mass="15068">MHITQTYTGYTSAVLIIALSVSLQIHFAESRSLSTDEYFPNTIFKRNSWFSKKSMDNLPPASQKQIDITPMQMESGCEEALSVYKCYADVCVPEFVECSRTSMSNDLYEMCKLEHSMCASRCFNGSGPEMELK</sequence>
<organism evidence="1 2">
    <name type="scientific">Mizuhopecten yessoensis</name>
    <name type="common">Japanese scallop</name>
    <name type="synonym">Patinopecten yessoensis</name>
    <dbReference type="NCBI Taxonomy" id="6573"/>
    <lineage>
        <taxon>Eukaryota</taxon>
        <taxon>Metazoa</taxon>
        <taxon>Spiralia</taxon>
        <taxon>Lophotrochozoa</taxon>
        <taxon>Mollusca</taxon>
        <taxon>Bivalvia</taxon>
        <taxon>Autobranchia</taxon>
        <taxon>Pteriomorphia</taxon>
        <taxon>Pectinida</taxon>
        <taxon>Pectinoidea</taxon>
        <taxon>Pectinidae</taxon>
        <taxon>Mizuhopecten</taxon>
    </lineage>
</organism>
<accession>A0A210Q147</accession>
<dbReference type="Proteomes" id="UP000242188">
    <property type="component" value="Unassembled WGS sequence"/>
</dbReference>
<gene>
    <name evidence="1" type="ORF">KP79_PYT02053</name>
</gene>
<dbReference type="EMBL" id="NEDP02005270">
    <property type="protein sequence ID" value="OWF42458.1"/>
    <property type="molecule type" value="Genomic_DNA"/>
</dbReference>
<comment type="caution">
    <text evidence="1">The sequence shown here is derived from an EMBL/GenBank/DDBJ whole genome shotgun (WGS) entry which is preliminary data.</text>
</comment>
<protein>
    <submittedName>
        <fullName evidence="1">Uncharacterized protein</fullName>
    </submittedName>
</protein>
<reference evidence="1 2" key="1">
    <citation type="journal article" date="2017" name="Nat. Ecol. Evol.">
        <title>Scallop genome provides insights into evolution of bilaterian karyotype and development.</title>
        <authorList>
            <person name="Wang S."/>
            <person name="Zhang J."/>
            <person name="Jiao W."/>
            <person name="Li J."/>
            <person name="Xun X."/>
            <person name="Sun Y."/>
            <person name="Guo X."/>
            <person name="Huan P."/>
            <person name="Dong B."/>
            <person name="Zhang L."/>
            <person name="Hu X."/>
            <person name="Sun X."/>
            <person name="Wang J."/>
            <person name="Zhao C."/>
            <person name="Wang Y."/>
            <person name="Wang D."/>
            <person name="Huang X."/>
            <person name="Wang R."/>
            <person name="Lv J."/>
            <person name="Li Y."/>
            <person name="Zhang Z."/>
            <person name="Liu B."/>
            <person name="Lu W."/>
            <person name="Hui Y."/>
            <person name="Liang J."/>
            <person name="Zhou Z."/>
            <person name="Hou R."/>
            <person name="Li X."/>
            <person name="Liu Y."/>
            <person name="Li H."/>
            <person name="Ning X."/>
            <person name="Lin Y."/>
            <person name="Zhao L."/>
            <person name="Xing Q."/>
            <person name="Dou J."/>
            <person name="Li Y."/>
            <person name="Mao J."/>
            <person name="Guo H."/>
            <person name="Dou H."/>
            <person name="Li T."/>
            <person name="Mu C."/>
            <person name="Jiang W."/>
            <person name="Fu Q."/>
            <person name="Fu X."/>
            <person name="Miao Y."/>
            <person name="Liu J."/>
            <person name="Yu Q."/>
            <person name="Li R."/>
            <person name="Liao H."/>
            <person name="Li X."/>
            <person name="Kong Y."/>
            <person name="Jiang Z."/>
            <person name="Chourrout D."/>
            <person name="Li R."/>
            <person name="Bao Z."/>
        </authorList>
    </citation>
    <scope>NUCLEOTIDE SEQUENCE [LARGE SCALE GENOMIC DNA]</scope>
    <source>
        <strain evidence="1 2">PY_sf001</strain>
    </source>
</reference>
<name>A0A210Q147_MIZYE</name>
<keyword evidence="2" id="KW-1185">Reference proteome</keyword>